<sequence length="708" mass="81898">MSENAFRQNCGSEALIDYYGPSLPFLFLDPAEICQLNGIYLPLRKYDALFRGNYLASHVSCRLRQEAASHRPRFTDLGAIFSLPLELILEIFEHLHPIDLYNLTRSSKSIRALLLAANCAPVWKAVFQRHPDVSASPPGVSLPKWVSMLFGPSTCDKCGHPEAMIDFAFLKRLCNSCRDVHGVRQPRFRSYLNVNNKSVYEEDFRDLVRVSYRYDAMVYPSARGYHGPQLYFREEVEERERQIRRFMAAIDANEPKAAQKYQEFKTETAVFVSESMKCARTCDAQCGMIYHGIQQRQSELTQQWKRQLMSLGHNHDDITRSQEDIHLTLLELRITRLTKKTFKRSWPAIQRALAPVTGKRLVRERRIRMEQRRLRVKALYQAYQRSLDPTDWQYVPDVGRIYGIRTIFTWISSELEDDLLVEAMRDDVPLYVERYGAYGRRQLSRIFAEQHPLLDLDKDPLQVAAAVFECPLHLPINDKSVRCTALIGLEDASLHFDCVVPKNSDLKAEDFDPEIKFAYSLAGFKTMEHLLGLLGLDPYTTLANDLETLDARFLCMVPDCRQFSGSDKGRFAMTLKECVSHAARYLDHPPQSFEPLSEEATESVIWQEAACSLSHFSKFCWSCKHCAEHFVCPVPRDDAITHVKESHSVADPVENTDFFYTRWKNNQQRTPYYLPLDPPMTYRCSQCFEAGNPRLWDLERLKAHLHDK</sequence>
<dbReference type="HOGENOM" id="CLU_010790_5_1_1"/>
<dbReference type="Proteomes" id="UP000027222">
    <property type="component" value="Unassembled WGS sequence"/>
</dbReference>
<dbReference type="InterPro" id="IPR001810">
    <property type="entry name" value="F-box_dom"/>
</dbReference>
<dbReference type="OrthoDB" id="2823912at2759"/>
<dbReference type="AlphaFoldDB" id="A0A067SLC2"/>
<dbReference type="PROSITE" id="PS50181">
    <property type="entry name" value="FBOX"/>
    <property type="match status" value="1"/>
</dbReference>
<name>A0A067SLC2_GALM3</name>
<dbReference type="EMBL" id="KL142414">
    <property type="protein sequence ID" value="KDR67558.1"/>
    <property type="molecule type" value="Genomic_DNA"/>
</dbReference>
<reference evidence="3" key="1">
    <citation type="journal article" date="2014" name="Proc. Natl. Acad. Sci. U.S.A.">
        <title>Extensive sampling of basidiomycete genomes demonstrates inadequacy of the white-rot/brown-rot paradigm for wood decay fungi.</title>
        <authorList>
            <person name="Riley R."/>
            <person name="Salamov A.A."/>
            <person name="Brown D.W."/>
            <person name="Nagy L.G."/>
            <person name="Floudas D."/>
            <person name="Held B.W."/>
            <person name="Levasseur A."/>
            <person name="Lombard V."/>
            <person name="Morin E."/>
            <person name="Otillar R."/>
            <person name="Lindquist E.A."/>
            <person name="Sun H."/>
            <person name="LaButti K.M."/>
            <person name="Schmutz J."/>
            <person name="Jabbour D."/>
            <person name="Luo H."/>
            <person name="Baker S.E."/>
            <person name="Pisabarro A.G."/>
            <person name="Walton J.D."/>
            <person name="Blanchette R.A."/>
            <person name="Henrissat B."/>
            <person name="Martin F."/>
            <person name="Cullen D."/>
            <person name="Hibbett D.S."/>
            <person name="Grigoriev I.V."/>
        </authorList>
    </citation>
    <scope>NUCLEOTIDE SEQUENCE [LARGE SCALE GENOMIC DNA]</scope>
    <source>
        <strain evidence="3">CBS 339.88</strain>
    </source>
</reference>
<dbReference type="CDD" id="cd09917">
    <property type="entry name" value="F-box_SF"/>
    <property type="match status" value="1"/>
</dbReference>
<protein>
    <recommendedName>
        <fullName evidence="1">F-box domain-containing protein</fullName>
    </recommendedName>
</protein>
<gene>
    <name evidence="2" type="ORF">GALMADRAFT_258225</name>
</gene>
<feature type="domain" description="F-box" evidence="1">
    <location>
        <begin position="77"/>
        <end position="126"/>
    </location>
</feature>
<proteinExistence type="predicted"/>
<organism evidence="2 3">
    <name type="scientific">Galerina marginata (strain CBS 339.88)</name>
    <dbReference type="NCBI Taxonomy" id="685588"/>
    <lineage>
        <taxon>Eukaryota</taxon>
        <taxon>Fungi</taxon>
        <taxon>Dikarya</taxon>
        <taxon>Basidiomycota</taxon>
        <taxon>Agaricomycotina</taxon>
        <taxon>Agaricomycetes</taxon>
        <taxon>Agaricomycetidae</taxon>
        <taxon>Agaricales</taxon>
        <taxon>Agaricineae</taxon>
        <taxon>Strophariaceae</taxon>
        <taxon>Galerina</taxon>
    </lineage>
</organism>
<evidence type="ECO:0000313" key="2">
    <source>
        <dbReference type="EMBL" id="KDR67558.1"/>
    </source>
</evidence>
<keyword evidence="3" id="KW-1185">Reference proteome</keyword>
<evidence type="ECO:0000313" key="3">
    <source>
        <dbReference type="Proteomes" id="UP000027222"/>
    </source>
</evidence>
<accession>A0A067SLC2</accession>
<dbReference type="InterPro" id="IPR036047">
    <property type="entry name" value="F-box-like_dom_sf"/>
</dbReference>
<evidence type="ECO:0000259" key="1">
    <source>
        <dbReference type="PROSITE" id="PS50181"/>
    </source>
</evidence>
<dbReference type="Gene3D" id="1.20.1280.50">
    <property type="match status" value="1"/>
</dbReference>
<dbReference type="Pfam" id="PF12937">
    <property type="entry name" value="F-box-like"/>
    <property type="match status" value="1"/>
</dbReference>
<dbReference type="SUPFAM" id="SSF81383">
    <property type="entry name" value="F-box domain"/>
    <property type="match status" value="1"/>
</dbReference>